<evidence type="ECO:0000313" key="2">
    <source>
        <dbReference type="Proteomes" id="UP000273998"/>
    </source>
</evidence>
<accession>A0AAX1Y8H4</accession>
<dbReference type="AlphaFoldDB" id="A0AAX1Y8H4"/>
<dbReference type="Pfam" id="PF13289">
    <property type="entry name" value="SIR2_2"/>
    <property type="match status" value="1"/>
</dbReference>
<organism evidence="1 2">
    <name type="scientific">Streptococcus salivarius</name>
    <dbReference type="NCBI Taxonomy" id="1304"/>
    <lineage>
        <taxon>Bacteria</taxon>
        <taxon>Bacillati</taxon>
        <taxon>Bacillota</taxon>
        <taxon>Bacilli</taxon>
        <taxon>Lactobacillales</taxon>
        <taxon>Streptococcaceae</taxon>
        <taxon>Streptococcus</taxon>
    </lineage>
</organism>
<gene>
    <name evidence="1" type="ORF">D8867_10630</name>
</gene>
<dbReference type="Proteomes" id="UP000273998">
    <property type="component" value="Unassembled WGS sequence"/>
</dbReference>
<evidence type="ECO:0008006" key="3">
    <source>
        <dbReference type="Google" id="ProtNLM"/>
    </source>
</evidence>
<evidence type="ECO:0000313" key="1">
    <source>
        <dbReference type="EMBL" id="RSI52592.1"/>
    </source>
</evidence>
<protein>
    <recommendedName>
        <fullName evidence="3">SIR2-like domain-containing protein</fullName>
    </recommendedName>
</protein>
<name>A0AAX1Y8H4_STRSL</name>
<reference evidence="1 2" key="1">
    <citation type="submission" date="2018-11" db="EMBL/GenBank/DDBJ databases">
        <title>Species Designations Belie Phenotypic and Genotypic Heterogeneity in Oral Streptococci.</title>
        <authorList>
            <person name="Velsko I."/>
        </authorList>
    </citation>
    <scope>NUCLEOTIDE SEQUENCE [LARGE SCALE GENOMIC DNA]</scope>
    <source>
        <strain evidence="1 2">BCC42</strain>
    </source>
</reference>
<dbReference type="EMBL" id="RJNF01000049">
    <property type="protein sequence ID" value="RSI52592.1"/>
    <property type="molecule type" value="Genomic_DNA"/>
</dbReference>
<dbReference type="RefSeq" id="WP_247925189.1">
    <property type="nucleotide sequence ID" value="NZ_JALDUD010000022.1"/>
</dbReference>
<proteinExistence type="predicted"/>
<comment type="caution">
    <text evidence="1">The sequence shown here is derived from an EMBL/GenBank/DDBJ whole genome shotgun (WGS) entry which is preliminary data.</text>
</comment>
<sequence>MEDVLSVTNEKFEPIFSDIVNRYLSKTNFPKFIVGTGLSVGLGISGMSKLADELENRYNSEEYSTYLPTWKQYEGMVKDKGLEYALLNIKPEEEGFVESIREITAKFILESDYEARDDILSNRSGFENLLGFLSRTVSVNEKVIDIMTPNYDLIIELIADKLKLESTLGFYGSLYQNFNSDRLKNPRSYFSKDEPIVRVFKPHGSINWINHGHNVIQTSDHSYLKKESKNIEIITPGSMKYQRGLTHELFRIHREIFNELITDNKNKFSIFIYGYGFNDQHFDTVFENTTKDVIVLTMSIKKEIVDKALNNRNWTLFYKHTNQEEPGQDSYMVYNQKLYKIDRDLWDINEFAKIFIG</sequence>